<organism evidence="7 8">
    <name type="scientific">Clostridium felsineum</name>
    <dbReference type="NCBI Taxonomy" id="36839"/>
    <lineage>
        <taxon>Bacteria</taxon>
        <taxon>Bacillati</taxon>
        <taxon>Bacillota</taxon>
        <taxon>Clostridia</taxon>
        <taxon>Eubacteriales</taxon>
        <taxon>Clostridiaceae</taxon>
        <taxon>Clostridium</taxon>
    </lineage>
</organism>
<proteinExistence type="inferred from homology"/>
<name>A0A1S8L124_9CLOT</name>
<keyword evidence="3 6" id="KW-0326">Glycosidase</keyword>
<dbReference type="Pfam" id="PF13802">
    <property type="entry name" value="Gal_mutarotas_2"/>
    <property type="match status" value="1"/>
</dbReference>
<dbReference type="InterPro" id="IPR000322">
    <property type="entry name" value="Glyco_hydro_31_TIM"/>
</dbReference>
<dbReference type="KEGG" id="crw:CROST_017710"/>
<evidence type="ECO:0000256" key="4">
    <source>
        <dbReference type="ARBA" id="ARBA00052064"/>
    </source>
</evidence>
<dbReference type="InterPro" id="IPR050985">
    <property type="entry name" value="Alpha-glycosidase_related"/>
</dbReference>
<evidence type="ECO:0000256" key="2">
    <source>
        <dbReference type="ARBA" id="ARBA00022801"/>
    </source>
</evidence>
<dbReference type="Gene3D" id="3.20.20.80">
    <property type="entry name" value="Glycosidases"/>
    <property type="match status" value="1"/>
</dbReference>
<dbReference type="NCBIfam" id="NF007940">
    <property type="entry name" value="PRK10658.1"/>
    <property type="match status" value="1"/>
</dbReference>
<accession>A0A1S8L124</accession>
<dbReference type="Pfam" id="PF01055">
    <property type="entry name" value="Glyco_hydro_31_2nd"/>
    <property type="match status" value="1"/>
</dbReference>
<dbReference type="InterPro" id="IPR017853">
    <property type="entry name" value="GH"/>
</dbReference>
<dbReference type="Gene3D" id="2.60.40.1760">
    <property type="entry name" value="glycosyl hydrolase (family 31)"/>
    <property type="match status" value="1"/>
</dbReference>
<reference evidence="7 8" key="1">
    <citation type="submission" date="2022-04" db="EMBL/GenBank/DDBJ databases">
        <title>Genome sequence of C. roseum typestrain.</title>
        <authorList>
            <person name="Poehlein A."/>
            <person name="Schoch T."/>
            <person name="Duerre P."/>
            <person name="Daniel R."/>
        </authorList>
    </citation>
    <scope>NUCLEOTIDE SEQUENCE [LARGE SCALE GENOMIC DNA]</scope>
    <source>
        <strain evidence="7 8">DSM 7320</strain>
    </source>
</reference>
<evidence type="ECO:0000256" key="6">
    <source>
        <dbReference type="RuleBase" id="RU361185"/>
    </source>
</evidence>
<dbReference type="EMBL" id="CP096983">
    <property type="protein sequence ID" value="URZ11055.1"/>
    <property type="molecule type" value="Genomic_DNA"/>
</dbReference>
<dbReference type="Pfam" id="PF21365">
    <property type="entry name" value="Glyco_hydro_31_3rd"/>
    <property type="match status" value="1"/>
</dbReference>
<evidence type="ECO:0000313" key="8">
    <source>
        <dbReference type="Proteomes" id="UP000190951"/>
    </source>
</evidence>
<dbReference type="CDD" id="cd14752">
    <property type="entry name" value="GH31_N"/>
    <property type="match status" value="1"/>
</dbReference>
<dbReference type="STRING" id="84029.CROST_33820"/>
<evidence type="ECO:0000256" key="1">
    <source>
        <dbReference type="ARBA" id="ARBA00007806"/>
    </source>
</evidence>
<keyword evidence="8" id="KW-1185">Reference proteome</keyword>
<comment type="catalytic activity">
    <reaction evidence="4">
        <text>Hydrolysis of terminal, non-reducing alpha-D-xylose residues with release of alpha-D-xylose.</text>
        <dbReference type="EC" id="3.2.1.177"/>
    </reaction>
</comment>
<dbReference type="FunFam" id="3.20.20.80:FF:000053">
    <property type="entry name" value="Alpha-xylosidase YicI"/>
    <property type="match status" value="1"/>
</dbReference>
<dbReference type="GO" id="GO:0005975">
    <property type="term" value="P:carbohydrate metabolic process"/>
    <property type="evidence" value="ECO:0007669"/>
    <property type="project" value="InterPro"/>
</dbReference>
<dbReference type="GO" id="GO:0030246">
    <property type="term" value="F:carbohydrate binding"/>
    <property type="evidence" value="ECO:0007669"/>
    <property type="project" value="InterPro"/>
</dbReference>
<gene>
    <name evidence="7" type="primary">yicI</name>
    <name evidence="7" type="ORF">CROST_017710</name>
</gene>
<dbReference type="SUPFAM" id="SSF74650">
    <property type="entry name" value="Galactose mutarotase-like"/>
    <property type="match status" value="1"/>
</dbReference>
<dbReference type="PANTHER" id="PTHR43053:SF4">
    <property type="entry name" value="MYOGENESIS-REGULATING GLYCOSIDASE"/>
    <property type="match status" value="1"/>
</dbReference>
<dbReference type="CDD" id="cd06593">
    <property type="entry name" value="GH31_xylosidase_YicI"/>
    <property type="match status" value="1"/>
</dbReference>
<dbReference type="AlphaFoldDB" id="A0A1S8L124"/>
<dbReference type="InterPro" id="IPR048395">
    <property type="entry name" value="Glyco_hydro_31_C"/>
</dbReference>
<dbReference type="InterPro" id="IPR013780">
    <property type="entry name" value="Glyco_hydro_b"/>
</dbReference>
<dbReference type="PANTHER" id="PTHR43053">
    <property type="entry name" value="GLYCOSIDASE FAMILY 31"/>
    <property type="match status" value="1"/>
</dbReference>
<dbReference type="GO" id="GO:0061634">
    <property type="term" value="F:alpha-D-xyloside xylohydrolase"/>
    <property type="evidence" value="ECO:0007669"/>
    <property type="project" value="UniProtKB-EC"/>
</dbReference>
<dbReference type="EC" id="3.2.1.177" evidence="5"/>
<evidence type="ECO:0000256" key="5">
    <source>
        <dbReference type="ARBA" id="ARBA00066962"/>
    </source>
</evidence>
<dbReference type="Proteomes" id="UP000190951">
    <property type="component" value="Chromosome"/>
</dbReference>
<dbReference type="SUPFAM" id="SSF51011">
    <property type="entry name" value="Glycosyl hydrolase domain"/>
    <property type="match status" value="1"/>
</dbReference>
<comment type="similarity">
    <text evidence="1 6">Belongs to the glycosyl hydrolase 31 family.</text>
</comment>
<dbReference type="Gene3D" id="2.60.40.1180">
    <property type="entry name" value="Golgi alpha-mannosidase II"/>
    <property type="match status" value="2"/>
</dbReference>
<keyword evidence="2 6" id="KW-0378">Hydrolase</keyword>
<dbReference type="SUPFAM" id="SSF117125">
    <property type="entry name" value="Putative glucosidase YicI, C-terminal domain"/>
    <property type="match status" value="1"/>
</dbReference>
<dbReference type="SUPFAM" id="SSF51445">
    <property type="entry name" value="(Trans)glycosidases"/>
    <property type="match status" value="1"/>
</dbReference>
<evidence type="ECO:0000313" key="7">
    <source>
        <dbReference type="EMBL" id="URZ11055.1"/>
    </source>
</evidence>
<sequence>MKFTNGYWLIKEGYKIINPKVAYEIDIKDKEVTVYAPCTTIENRGKTLDGGMITLKISSPIEDVLRVRIYHHIGLNKGPNFEIRDEKLNLSCEDTNNTLEVKSGSLSAKISKKDWKISFENEGKVITESLPNGIGYVTEGKKKSYVKEELGIDVGELIYGLGERFTPFVKNGQTVDIWNEDGGTGSEQSYKNIPFYISNKGYGVFVNHPEKVSFEVASEKVSRVQFAVEGEYLEYFIINGPQLKDVIKRYTTLTGKPALPPAWSFGLWLSTSFLTDYDEETVLSFIEGMKERDIPLDVFHFDCFWMKEFEWCNFKWDERLFKNPVKMLEKIKSTGVKTCVWINPYIGQKSPLFEEALEKGYLLKRENGAVWQWDMWQAGLAVVDFTNPDATAWFQSKLEKLVNMGVDAFKTDFGERIPTDVVYYDGSDPNKMHNYYTYLYNKAVFDLLKRRKGEKEAVLFARSATVGGQKFPVHWGGDCTSNYNSMAESLRGGLSFTLSGFGFWSHDIGGFENGTTADLYKRWTQFGLLSTHSRYHGSGEYKVPWIHDDEAVEVTRKFTKLKCSLMPYLYKNACETAETGVPMVRAMVLEFTEDETCGYLDRQYMLGGDLLVAPIFNDKGTVKYYLPKGKWTNILTGDVLEGEKWYDEKYDYMTLPLLARENSIITFGNTDKKAEYDYTENPTFNIFQLQEGKLAKTSIYDASGVKKASIKAEKRENQISFEVNGIDGEYSVLLRNVNNVESVSTGKCISTEEGIKITLSGNELKVKL</sequence>
<dbReference type="InterPro" id="IPR011013">
    <property type="entry name" value="Gal_mutarotase_sf_dom"/>
</dbReference>
<evidence type="ECO:0000256" key="3">
    <source>
        <dbReference type="ARBA" id="ARBA00023295"/>
    </source>
</evidence>
<dbReference type="InterPro" id="IPR025887">
    <property type="entry name" value="Glyco_hydro_31_N_dom"/>
</dbReference>
<protein>
    <recommendedName>
        <fullName evidence="5">alpha-D-xyloside xylohydrolase</fullName>
        <ecNumber evidence="5">3.2.1.177</ecNumber>
    </recommendedName>
</protein>
<dbReference type="RefSeq" id="WP_077833375.1">
    <property type="nucleotide sequence ID" value="NZ_CP096983.1"/>
</dbReference>